<evidence type="ECO:0000313" key="2">
    <source>
        <dbReference type="EMBL" id="EGV99183.1"/>
    </source>
</evidence>
<dbReference type="InParanoid" id="G3HNZ5"/>
<keyword evidence="1" id="KW-1133">Transmembrane helix</keyword>
<keyword evidence="1" id="KW-0812">Transmembrane</keyword>
<name>G3HNZ5_CRIGR</name>
<evidence type="ECO:0000256" key="1">
    <source>
        <dbReference type="SAM" id="Phobius"/>
    </source>
</evidence>
<dbReference type="Proteomes" id="UP000001075">
    <property type="component" value="Unassembled WGS sequence"/>
</dbReference>
<protein>
    <submittedName>
        <fullName evidence="2">Uncharacterized protein</fullName>
    </submittedName>
</protein>
<dbReference type="AlphaFoldDB" id="G3HNZ5"/>
<dbReference type="EMBL" id="JH000562">
    <property type="protein sequence ID" value="EGV99183.1"/>
    <property type="molecule type" value="Genomic_DNA"/>
</dbReference>
<reference evidence="3" key="1">
    <citation type="journal article" date="2011" name="Nat. Biotechnol.">
        <title>The genomic sequence of the Chinese hamster ovary (CHO)-K1 cell line.</title>
        <authorList>
            <person name="Xu X."/>
            <person name="Nagarajan H."/>
            <person name="Lewis N.E."/>
            <person name="Pan S."/>
            <person name="Cai Z."/>
            <person name="Liu X."/>
            <person name="Chen W."/>
            <person name="Xie M."/>
            <person name="Wang W."/>
            <person name="Hammond S."/>
            <person name="Andersen M.R."/>
            <person name="Neff N."/>
            <person name="Passarelli B."/>
            <person name="Koh W."/>
            <person name="Fan H.C."/>
            <person name="Wang J."/>
            <person name="Gui Y."/>
            <person name="Lee K.H."/>
            <person name="Betenbaugh M.J."/>
            <person name="Quake S.R."/>
            <person name="Famili I."/>
            <person name="Palsson B.O."/>
            <person name="Wang J."/>
        </authorList>
    </citation>
    <scope>NUCLEOTIDE SEQUENCE [LARGE SCALE GENOMIC DNA]</scope>
    <source>
        <strain evidence="3">CHO K1 cell line</strain>
    </source>
</reference>
<evidence type="ECO:0000313" key="3">
    <source>
        <dbReference type="Proteomes" id="UP000001075"/>
    </source>
</evidence>
<accession>G3HNZ5</accession>
<keyword evidence="1" id="KW-0472">Membrane</keyword>
<organism evidence="2 3">
    <name type="scientific">Cricetulus griseus</name>
    <name type="common">Chinese hamster</name>
    <name type="synonym">Cricetulus barabensis griseus</name>
    <dbReference type="NCBI Taxonomy" id="10029"/>
    <lineage>
        <taxon>Eukaryota</taxon>
        <taxon>Metazoa</taxon>
        <taxon>Chordata</taxon>
        <taxon>Craniata</taxon>
        <taxon>Vertebrata</taxon>
        <taxon>Euteleostomi</taxon>
        <taxon>Mammalia</taxon>
        <taxon>Eutheria</taxon>
        <taxon>Euarchontoglires</taxon>
        <taxon>Glires</taxon>
        <taxon>Rodentia</taxon>
        <taxon>Myomorpha</taxon>
        <taxon>Muroidea</taxon>
        <taxon>Cricetidae</taxon>
        <taxon>Cricetinae</taxon>
        <taxon>Cricetulus</taxon>
    </lineage>
</organism>
<gene>
    <name evidence="2" type="ORF">I79_012496</name>
</gene>
<proteinExistence type="predicted"/>
<feature type="transmembrane region" description="Helical" evidence="1">
    <location>
        <begin position="55"/>
        <end position="75"/>
    </location>
</feature>
<sequence>MLGKAVLYTTLQYFIILRNAPCDLNHSILILTAPCDLNHSILILTAPCDLNQSTLILTALYFLFFTIFGILTILIPHLTSRTLYQEPHSHHN</sequence>